<evidence type="ECO:0000313" key="2">
    <source>
        <dbReference type="EMBL" id="MFC5396551.1"/>
    </source>
</evidence>
<dbReference type="Proteomes" id="UP001596104">
    <property type="component" value="Unassembled WGS sequence"/>
</dbReference>
<protein>
    <submittedName>
        <fullName evidence="2">Flp family type IVb pilin</fullName>
    </submittedName>
</protein>
<keyword evidence="1" id="KW-1133">Transmembrane helix</keyword>
<reference evidence="3" key="1">
    <citation type="journal article" date="2019" name="Int. J. Syst. Evol. Microbiol.">
        <title>The Global Catalogue of Microorganisms (GCM) 10K type strain sequencing project: providing services to taxonomists for standard genome sequencing and annotation.</title>
        <authorList>
            <consortium name="The Broad Institute Genomics Platform"/>
            <consortium name="The Broad Institute Genome Sequencing Center for Infectious Disease"/>
            <person name="Wu L."/>
            <person name="Ma J."/>
        </authorList>
    </citation>
    <scope>NUCLEOTIDE SEQUENCE [LARGE SCALE GENOMIC DNA]</scope>
    <source>
        <strain evidence="3">CGMCC 1.16326</strain>
    </source>
</reference>
<dbReference type="EMBL" id="JBHSLV010000072">
    <property type="protein sequence ID" value="MFC5396551.1"/>
    <property type="molecule type" value="Genomic_DNA"/>
</dbReference>
<sequence length="54" mass="5649">MKNLFARFAKDESGATAIEYGLIAALISVVCIGVWGTVGTGLVGKFTTVSDKLK</sequence>
<gene>
    <name evidence="2" type="ORF">ACFPPC_28300</name>
</gene>
<feature type="transmembrane region" description="Helical" evidence="1">
    <location>
        <begin position="20"/>
        <end position="44"/>
    </location>
</feature>
<keyword evidence="3" id="KW-1185">Reference proteome</keyword>
<evidence type="ECO:0000256" key="1">
    <source>
        <dbReference type="SAM" id="Phobius"/>
    </source>
</evidence>
<accession>A0ABW0HHP6</accession>
<dbReference type="InterPro" id="IPR007047">
    <property type="entry name" value="Flp_Fap"/>
</dbReference>
<evidence type="ECO:0000313" key="3">
    <source>
        <dbReference type="Proteomes" id="UP001596104"/>
    </source>
</evidence>
<dbReference type="Pfam" id="PF04964">
    <property type="entry name" value="Flp_Fap"/>
    <property type="match status" value="1"/>
</dbReference>
<comment type="caution">
    <text evidence="2">The sequence shown here is derived from an EMBL/GenBank/DDBJ whole genome shotgun (WGS) entry which is preliminary data.</text>
</comment>
<dbReference type="RefSeq" id="WP_377013110.1">
    <property type="nucleotide sequence ID" value="NZ_JBHSLV010000072.1"/>
</dbReference>
<keyword evidence="1" id="KW-0472">Membrane</keyword>
<name>A0ABW0HHP6_9HYPH</name>
<organism evidence="2 3">
    <name type="scientific">Bosea vestrisii</name>
    <dbReference type="NCBI Taxonomy" id="151416"/>
    <lineage>
        <taxon>Bacteria</taxon>
        <taxon>Pseudomonadati</taxon>
        <taxon>Pseudomonadota</taxon>
        <taxon>Alphaproteobacteria</taxon>
        <taxon>Hyphomicrobiales</taxon>
        <taxon>Boseaceae</taxon>
        <taxon>Bosea</taxon>
    </lineage>
</organism>
<proteinExistence type="predicted"/>
<keyword evidence="1" id="KW-0812">Transmembrane</keyword>